<evidence type="ECO:0000256" key="1">
    <source>
        <dbReference type="ARBA" id="ARBA00004123"/>
    </source>
</evidence>
<evidence type="ECO:0000313" key="14">
    <source>
        <dbReference type="Proteomes" id="UP000265566"/>
    </source>
</evidence>
<dbReference type="HOGENOM" id="CLU_002626_3_3_1"/>
<evidence type="ECO:0000313" key="10">
    <source>
        <dbReference type="EMBL" id="AES97873.2"/>
    </source>
</evidence>
<dbReference type="InterPro" id="IPR015300">
    <property type="entry name" value="DNA-bd_pseudobarrel_sf"/>
</dbReference>
<keyword evidence="3 8" id="KW-0805">Transcription regulation</keyword>
<keyword evidence="4 8" id="KW-0238">DNA-binding</keyword>
<dbReference type="SUPFAM" id="SSF101936">
    <property type="entry name" value="DNA-binding pseudobarrel domain"/>
    <property type="match status" value="1"/>
</dbReference>
<reference evidence="14" key="4">
    <citation type="journal article" date="2018" name="Nat. Plants">
        <title>Whole-genome landscape of Medicago truncatula symbiotic genes.</title>
        <authorList>
            <person name="Pecrix Y."/>
            <person name="Staton S.E."/>
            <person name="Sallet E."/>
            <person name="Lelandais-Briere C."/>
            <person name="Moreau S."/>
            <person name="Carrere S."/>
            <person name="Blein T."/>
            <person name="Jardinaud M.F."/>
            <person name="Latrasse D."/>
            <person name="Zouine M."/>
            <person name="Zahm M."/>
            <person name="Kreplak J."/>
            <person name="Mayjonade B."/>
            <person name="Satge C."/>
            <person name="Perez M."/>
            <person name="Cauet S."/>
            <person name="Marande W."/>
            <person name="Chantry-Darmon C."/>
            <person name="Lopez-Roques C."/>
            <person name="Bouchez O."/>
            <person name="Berard A."/>
            <person name="Debelle F."/>
            <person name="Munos S."/>
            <person name="Bendahmane A."/>
            <person name="Berges H."/>
            <person name="Niebel A."/>
            <person name="Buitink J."/>
            <person name="Frugier F."/>
            <person name="Benhamed M."/>
            <person name="Crespi M."/>
            <person name="Gouzy J."/>
            <person name="Gamas P."/>
        </authorList>
    </citation>
    <scope>NUCLEOTIDE SEQUENCE [LARGE SCALE GENOMIC DNA]</scope>
    <source>
        <strain evidence="14">cv. Jemalong A17</strain>
    </source>
</reference>
<dbReference type="InterPro" id="IPR010525">
    <property type="entry name" value="ARF_dom"/>
</dbReference>
<dbReference type="EnsemblPlants" id="AES97873">
    <property type="protein sequence ID" value="AES97873"/>
    <property type="gene ID" value="MTR_5g061220"/>
</dbReference>
<proteinExistence type="inferred from homology"/>
<dbReference type="GO" id="GO:0052543">
    <property type="term" value="P:callose deposition in cell wall"/>
    <property type="evidence" value="ECO:0000318"/>
    <property type="project" value="GO_Central"/>
</dbReference>
<dbReference type="CDD" id="cd10017">
    <property type="entry name" value="B3_DNA"/>
    <property type="match status" value="1"/>
</dbReference>
<dbReference type="GO" id="GO:0010208">
    <property type="term" value="P:pollen wall assembly"/>
    <property type="evidence" value="ECO:0000318"/>
    <property type="project" value="GO_Central"/>
</dbReference>
<protein>
    <recommendedName>
        <fullName evidence="8">Auxin response factor</fullName>
    </recommendedName>
</protein>
<evidence type="ECO:0000256" key="3">
    <source>
        <dbReference type="ARBA" id="ARBA00023015"/>
    </source>
</evidence>
<dbReference type="EMBL" id="PSQE01000005">
    <property type="protein sequence ID" value="RHN56029.1"/>
    <property type="molecule type" value="Genomic_DNA"/>
</dbReference>
<dbReference type="Proteomes" id="UP000002051">
    <property type="component" value="Chromosome 5"/>
</dbReference>
<reference evidence="10 13" key="1">
    <citation type="journal article" date="2011" name="Nature">
        <title>The Medicago genome provides insight into the evolution of rhizobial symbioses.</title>
        <authorList>
            <person name="Young N.D."/>
            <person name="Debelle F."/>
            <person name="Oldroyd G.E."/>
            <person name="Geurts R."/>
            <person name="Cannon S.B."/>
            <person name="Udvardi M.K."/>
            <person name="Benedito V.A."/>
            <person name="Mayer K.F."/>
            <person name="Gouzy J."/>
            <person name="Schoof H."/>
            <person name="Van de Peer Y."/>
            <person name="Proost S."/>
            <person name="Cook D.R."/>
            <person name="Meyers B.C."/>
            <person name="Spannagl M."/>
            <person name="Cheung F."/>
            <person name="De Mita S."/>
            <person name="Krishnakumar V."/>
            <person name="Gundlach H."/>
            <person name="Zhou S."/>
            <person name="Mudge J."/>
            <person name="Bharti A.K."/>
            <person name="Murray J.D."/>
            <person name="Naoumkina M.A."/>
            <person name="Rosen B."/>
            <person name="Silverstein K.A."/>
            <person name="Tang H."/>
            <person name="Rombauts S."/>
            <person name="Zhao P.X."/>
            <person name="Zhou P."/>
            <person name="Barbe V."/>
            <person name="Bardou P."/>
            <person name="Bechner M."/>
            <person name="Bellec A."/>
            <person name="Berger A."/>
            <person name="Berges H."/>
            <person name="Bidwell S."/>
            <person name="Bisseling T."/>
            <person name="Choisne N."/>
            <person name="Couloux A."/>
            <person name="Denny R."/>
            <person name="Deshpande S."/>
            <person name="Dai X."/>
            <person name="Doyle J.J."/>
            <person name="Dudez A.M."/>
            <person name="Farmer A.D."/>
            <person name="Fouteau S."/>
            <person name="Franken C."/>
            <person name="Gibelin C."/>
            <person name="Gish J."/>
            <person name="Goldstein S."/>
            <person name="Gonzalez A.J."/>
            <person name="Green P.J."/>
            <person name="Hallab A."/>
            <person name="Hartog M."/>
            <person name="Hua A."/>
            <person name="Humphray S.J."/>
            <person name="Jeong D.H."/>
            <person name="Jing Y."/>
            <person name="Jocker A."/>
            <person name="Kenton S.M."/>
            <person name="Kim D.J."/>
            <person name="Klee K."/>
            <person name="Lai H."/>
            <person name="Lang C."/>
            <person name="Lin S."/>
            <person name="Macmil S.L."/>
            <person name="Magdelenat G."/>
            <person name="Matthews L."/>
            <person name="McCorrison J."/>
            <person name="Monaghan E.L."/>
            <person name="Mun J.H."/>
            <person name="Najar F.Z."/>
            <person name="Nicholson C."/>
            <person name="Noirot C."/>
            <person name="O'Bleness M."/>
            <person name="Paule C.R."/>
            <person name="Poulain J."/>
            <person name="Prion F."/>
            <person name="Qin B."/>
            <person name="Qu C."/>
            <person name="Retzel E.F."/>
            <person name="Riddle C."/>
            <person name="Sallet E."/>
            <person name="Samain S."/>
            <person name="Samson N."/>
            <person name="Sanders I."/>
            <person name="Saurat O."/>
            <person name="Scarpelli C."/>
            <person name="Schiex T."/>
            <person name="Segurens B."/>
            <person name="Severin A.J."/>
            <person name="Sherrier D.J."/>
            <person name="Shi R."/>
            <person name="Sims S."/>
            <person name="Singer S.R."/>
            <person name="Sinharoy S."/>
            <person name="Sterck L."/>
            <person name="Viollet A."/>
            <person name="Wang B.B."/>
            <person name="Wang K."/>
            <person name="Wang M."/>
            <person name="Wang X."/>
            <person name="Warfsmann J."/>
            <person name="Weissenbach J."/>
            <person name="White D.D."/>
            <person name="White J.D."/>
            <person name="Wiley G.B."/>
            <person name="Wincker P."/>
            <person name="Xing Y."/>
            <person name="Yang L."/>
            <person name="Yao Z."/>
            <person name="Ying F."/>
            <person name="Zhai J."/>
            <person name="Zhou L."/>
            <person name="Zuber A."/>
            <person name="Denarie J."/>
            <person name="Dixon R.A."/>
            <person name="May G.D."/>
            <person name="Schwartz D.C."/>
            <person name="Rogers J."/>
            <person name="Quetier F."/>
            <person name="Town C.D."/>
            <person name="Roe B.A."/>
        </authorList>
    </citation>
    <scope>NUCLEOTIDE SEQUENCE [LARGE SCALE GENOMIC DNA]</scope>
    <source>
        <strain evidence="10">A17</strain>
        <strain evidence="12 13">cv. Jemalong A17</strain>
    </source>
</reference>
<dbReference type="GO" id="GO:0120195">
    <property type="term" value="P:positive regulation of anther dehiscence"/>
    <property type="evidence" value="ECO:0000318"/>
    <property type="project" value="GO_Central"/>
</dbReference>
<dbReference type="SMART" id="SM01019">
    <property type="entry name" value="B3"/>
    <property type="match status" value="1"/>
</dbReference>
<name>G7K951_MEDTR</name>
<dbReference type="Gramene" id="rna31347">
    <property type="protein sequence ID" value="RHN56029.1"/>
    <property type="gene ID" value="gene31347"/>
</dbReference>
<dbReference type="AlphaFoldDB" id="G7K951"/>
<keyword evidence="13" id="KW-1185">Reference proteome</keyword>
<dbReference type="Proteomes" id="UP000265566">
    <property type="component" value="Chromosome 5"/>
</dbReference>
<evidence type="ECO:0000259" key="9">
    <source>
        <dbReference type="PROSITE" id="PS50863"/>
    </source>
</evidence>
<dbReference type="InterPro" id="IPR044835">
    <property type="entry name" value="ARF_plant"/>
</dbReference>
<evidence type="ECO:0000256" key="4">
    <source>
        <dbReference type="ARBA" id="ARBA00023125"/>
    </source>
</evidence>
<organism evidence="10 13">
    <name type="scientific">Medicago truncatula</name>
    <name type="common">Barrel medic</name>
    <name type="synonym">Medicago tribuloides</name>
    <dbReference type="NCBI Taxonomy" id="3880"/>
    <lineage>
        <taxon>Eukaryota</taxon>
        <taxon>Viridiplantae</taxon>
        <taxon>Streptophyta</taxon>
        <taxon>Embryophyta</taxon>
        <taxon>Tracheophyta</taxon>
        <taxon>Spermatophyta</taxon>
        <taxon>Magnoliopsida</taxon>
        <taxon>eudicotyledons</taxon>
        <taxon>Gunneridae</taxon>
        <taxon>Pentapetalae</taxon>
        <taxon>rosids</taxon>
        <taxon>fabids</taxon>
        <taxon>Fabales</taxon>
        <taxon>Fabaceae</taxon>
        <taxon>Papilionoideae</taxon>
        <taxon>50 kb inversion clade</taxon>
        <taxon>NPAAA clade</taxon>
        <taxon>Hologalegina</taxon>
        <taxon>IRL clade</taxon>
        <taxon>Trifolieae</taxon>
        <taxon>Medicago</taxon>
    </lineage>
</organism>
<evidence type="ECO:0000313" key="13">
    <source>
        <dbReference type="Proteomes" id="UP000002051"/>
    </source>
</evidence>
<dbReference type="PaxDb" id="3880-AES97873"/>
<dbReference type="GO" id="GO:0006355">
    <property type="term" value="P:regulation of DNA-templated transcription"/>
    <property type="evidence" value="ECO:0000318"/>
    <property type="project" value="GO_Central"/>
</dbReference>
<dbReference type="PANTHER" id="PTHR31384">
    <property type="entry name" value="AUXIN RESPONSE FACTOR 4-RELATED"/>
    <property type="match status" value="1"/>
</dbReference>
<dbReference type="Pfam" id="PF06507">
    <property type="entry name" value="ARF_AD"/>
    <property type="match status" value="1"/>
</dbReference>
<reference evidence="11" key="5">
    <citation type="journal article" date="2018" name="Nat. Plants">
        <title>Whole-genome landscape of Medicago truncatula symbiotic genes.</title>
        <authorList>
            <person name="Pecrix Y."/>
            <person name="Gamas P."/>
            <person name="Carrere S."/>
        </authorList>
    </citation>
    <scope>NUCLEOTIDE SEQUENCE</scope>
    <source>
        <tissue evidence="11">Leaves</tissue>
    </source>
</reference>
<accession>A0A0C3XLI7</accession>
<dbReference type="GO" id="GO:0005634">
    <property type="term" value="C:nucleus"/>
    <property type="evidence" value="ECO:0000318"/>
    <property type="project" value="GO_Central"/>
</dbReference>
<keyword evidence="7 8" id="KW-0927">Auxin signaling pathway</keyword>
<dbReference type="OrthoDB" id="1414159at2759"/>
<sequence length="528" mass="58546">MSSPPATMSVPPPRRVKSKIWQTCAGPSVNVPKVRSKVYYFPHGHLEHACPSPNPQTITVIDGYGPSFPCIITAVDLLADPHTDEVFAKLLLSPVTEGQEFPEVVDEEDDGGDKFVSFVKTLTKSDSNNGGGFSVPRICADLIFPKLDLNSPFPSQQLSVTDVHDRVWKFAHVYRGRPKRHLFTTGWTPFVNTKKLVAGDSIVFMKNTAGDIVVGIRRNIKFAAAETKAVNNKKEEGKENGLEVKREGFSRGGRRGMLTEKAVIEAVELAEKNLAFEVIYYPRANWCNFVVDANVVDDAMKIGWASGMRVKLPLKIDESSNSKMTFFQPQGTISNVSSVPNWRMLQVNWDELEILQNQNRVNPWQVELISHTPAVHLPFLSTKKPRLVQDSALFCDDKGDPFIPMIEFPKRSLNQTLLNCGYFPAGMQGARHDHLSLSGFSNSLNDNSYSFFVNNLNIDMPTTNDLSPNNLDSLNTFETDFVETHNSNIKGVGSGSIKLFGKIIKPVESDVHDSGTKGEDSSKGSNEI</sequence>
<reference evidence="10 13" key="2">
    <citation type="journal article" date="2014" name="BMC Genomics">
        <title>An improved genome release (version Mt4.0) for the model legume Medicago truncatula.</title>
        <authorList>
            <person name="Tang H."/>
            <person name="Krishnakumar V."/>
            <person name="Bidwell S."/>
            <person name="Rosen B."/>
            <person name="Chan A."/>
            <person name="Zhou S."/>
            <person name="Gentzbittel L."/>
            <person name="Childs K.L."/>
            <person name="Yandell M."/>
            <person name="Gundlach H."/>
            <person name="Mayer K.F."/>
            <person name="Schwartz D.C."/>
            <person name="Town C.D."/>
        </authorList>
    </citation>
    <scope>GENOME REANNOTATION</scope>
    <source>
        <strain evidence="12 13">cv. Jemalong A17</strain>
    </source>
</reference>
<dbReference type="PANTHER" id="PTHR31384:SF94">
    <property type="entry name" value="AUXIN RESPONSE FACTOR 17"/>
    <property type="match status" value="1"/>
</dbReference>
<comment type="function">
    <text evidence="8">Auxin response factors (ARFs) are transcriptional factors that bind specifically to the DNA sequence 5'-TGTCTC-3' found in the auxin-responsive promoter elements (AuxREs).</text>
</comment>
<evidence type="ECO:0000313" key="12">
    <source>
        <dbReference type="EnsemblPlants" id="AES97873"/>
    </source>
</evidence>
<dbReference type="Gene3D" id="2.40.330.10">
    <property type="entry name" value="DNA-binding pseudobarrel domain"/>
    <property type="match status" value="1"/>
</dbReference>
<gene>
    <name evidence="12" type="primary">11431513</name>
    <name evidence="10" type="ordered locus">MTR_5g061220</name>
    <name evidence="11" type="ORF">MtrunA17_Chr5g0424931</name>
</gene>
<dbReference type="FunFam" id="2.40.330.10:FF:000001">
    <property type="entry name" value="Auxin response factor"/>
    <property type="match status" value="1"/>
</dbReference>
<evidence type="ECO:0000256" key="2">
    <source>
        <dbReference type="ARBA" id="ARBA00007853"/>
    </source>
</evidence>
<feature type="domain" description="TF-B3" evidence="9">
    <location>
        <begin position="118"/>
        <end position="220"/>
    </location>
</feature>
<dbReference type="STRING" id="3880.G7K951"/>
<evidence type="ECO:0000256" key="8">
    <source>
        <dbReference type="RuleBase" id="RU004561"/>
    </source>
</evidence>
<evidence type="ECO:0000256" key="6">
    <source>
        <dbReference type="ARBA" id="ARBA00023242"/>
    </source>
</evidence>
<dbReference type="Gene3D" id="2.30.30.1040">
    <property type="match status" value="1"/>
</dbReference>
<comment type="subcellular location">
    <subcellularLocation>
        <location evidence="1 8">Nucleus</location>
    </subcellularLocation>
</comment>
<dbReference type="eggNOG" id="ENOG502QVP0">
    <property type="taxonomic scope" value="Eukaryota"/>
</dbReference>
<evidence type="ECO:0000256" key="7">
    <source>
        <dbReference type="ARBA" id="ARBA00023294"/>
    </source>
</evidence>
<dbReference type="Pfam" id="PF02362">
    <property type="entry name" value="B3"/>
    <property type="match status" value="1"/>
</dbReference>
<dbReference type="EMBL" id="CM001221">
    <property type="protein sequence ID" value="AES97873.2"/>
    <property type="molecule type" value="Genomic_DNA"/>
</dbReference>
<evidence type="ECO:0000256" key="5">
    <source>
        <dbReference type="ARBA" id="ARBA00023163"/>
    </source>
</evidence>
<accession>G7K951</accession>
<reference evidence="12" key="3">
    <citation type="submission" date="2015-04" db="UniProtKB">
        <authorList>
            <consortium name="EnsemblPlants"/>
        </authorList>
    </citation>
    <scope>IDENTIFICATION</scope>
    <source>
        <strain evidence="12">cv. Jemalong A17</strain>
    </source>
</reference>
<keyword evidence="6 8" id="KW-0539">Nucleus</keyword>
<keyword evidence="5 8" id="KW-0804">Transcription</keyword>
<evidence type="ECO:0000313" key="11">
    <source>
        <dbReference type="EMBL" id="RHN56029.1"/>
    </source>
</evidence>
<dbReference type="PROSITE" id="PS50863">
    <property type="entry name" value="B3"/>
    <property type="match status" value="1"/>
</dbReference>
<dbReference type="GO" id="GO:0000976">
    <property type="term" value="F:transcription cis-regulatory region binding"/>
    <property type="evidence" value="ECO:0000318"/>
    <property type="project" value="GO_Central"/>
</dbReference>
<comment type="similarity">
    <text evidence="2 8">Belongs to the ARF family.</text>
</comment>
<dbReference type="KEGG" id="mtr:11431513"/>
<comment type="subunit">
    <text evidence="8">Homodimers and heterodimers.</text>
</comment>
<dbReference type="InterPro" id="IPR003340">
    <property type="entry name" value="B3_DNA-bd"/>
</dbReference>
<dbReference type="GO" id="GO:0009734">
    <property type="term" value="P:auxin-activated signaling pathway"/>
    <property type="evidence" value="ECO:0007669"/>
    <property type="project" value="UniProtKB-KW"/>
</dbReference>
<dbReference type="GO" id="GO:0048830">
    <property type="term" value="P:adventitious root development"/>
    <property type="evidence" value="ECO:0000318"/>
    <property type="project" value="GO_Central"/>
</dbReference>